<dbReference type="SUPFAM" id="SSF55729">
    <property type="entry name" value="Acyl-CoA N-acyltransferases (Nat)"/>
    <property type="match status" value="1"/>
</dbReference>
<accession>A0A919YPX5</accession>
<evidence type="ECO:0000259" key="10">
    <source>
        <dbReference type="PROSITE" id="PS51186"/>
    </source>
</evidence>
<evidence type="ECO:0000313" key="12">
    <source>
        <dbReference type="Proteomes" id="UP000683139"/>
    </source>
</evidence>
<dbReference type="NCBIfam" id="TIGR02406">
    <property type="entry name" value="ectoine_EctA"/>
    <property type="match status" value="1"/>
</dbReference>
<evidence type="ECO:0000256" key="7">
    <source>
        <dbReference type="ARBA" id="ARBA00023315"/>
    </source>
</evidence>
<dbReference type="RefSeq" id="WP_213516091.1">
    <property type="nucleotide sequence ID" value="NZ_BOSE01000004.1"/>
</dbReference>
<dbReference type="GO" id="GO:0019491">
    <property type="term" value="P:ectoine biosynthetic process"/>
    <property type="evidence" value="ECO:0007669"/>
    <property type="project" value="InterPro"/>
</dbReference>
<evidence type="ECO:0000256" key="1">
    <source>
        <dbReference type="ARBA" id="ARBA00003741"/>
    </source>
</evidence>
<sequence>MSKPNLIDALRFRAPSKADGAKLWELVRDSGKLDLNSPYFYLAMSHWFSQSCLLVEDIETNRPVGMIIGFRKPSSTSTLFIWQISVQKQYRGSGIAMKMLNQLVEQPDIQYVEATISPSNYSSRRLFEKWAASKHVDIVQSACFAEADFPDQRHEQEDLCIIGPLKRE</sequence>
<reference evidence="11" key="1">
    <citation type="submission" date="2021-03" db="EMBL/GenBank/DDBJ databases">
        <title>Antimicrobial resistance genes in bacteria isolated from Japanese honey, and their potential for conferring macrolide and lincosamide resistance in the American foulbrood pathogen Paenibacillus larvae.</title>
        <authorList>
            <person name="Okamoto M."/>
            <person name="Kumagai M."/>
            <person name="Kanamori H."/>
            <person name="Takamatsu D."/>
        </authorList>
    </citation>
    <scope>NUCLEOTIDE SEQUENCE</scope>
    <source>
        <strain evidence="11">J40TS1</strain>
    </source>
</reference>
<comment type="caution">
    <text evidence="11">The sequence shown here is derived from an EMBL/GenBank/DDBJ whole genome shotgun (WGS) entry which is preliminary data.</text>
</comment>
<feature type="domain" description="N-acetyltransferase" evidence="10">
    <location>
        <begin position="10"/>
        <end position="166"/>
    </location>
</feature>
<evidence type="ECO:0000256" key="4">
    <source>
        <dbReference type="ARBA" id="ARBA00012355"/>
    </source>
</evidence>
<dbReference type="GO" id="GO:0033816">
    <property type="term" value="F:diaminobutyrate acetyltransferase activity"/>
    <property type="evidence" value="ECO:0007669"/>
    <property type="project" value="UniProtKB-EC"/>
</dbReference>
<keyword evidence="6 9" id="KW-0808">Transferase</keyword>
<dbReference type="CDD" id="cd04301">
    <property type="entry name" value="NAT_SF"/>
    <property type="match status" value="1"/>
</dbReference>
<evidence type="ECO:0000256" key="3">
    <source>
        <dbReference type="ARBA" id="ARBA00010712"/>
    </source>
</evidence>
<dbReference type="Pfam" id="PF00583">
    <property type="entry name" value="Acetyltransf_1"/>
    <property type="match status" value="1"/>
</dbReference>
<comment type="similarity">
    <text evidence="3 9">Belongs to the acetyltransferase family. EctA subfamily.</text>
</comment>
<comment type="catalytic activity">
    <reaction evidence="8 9">
        <text>L-2,4-diaminobutanoate + acetyl-CoA = (2S)-4-acetamido-2-aminobutanoate + CoA + H(+)</text>
        <dbReference type="Rhea" id="RHEA:16901"/>
        <dbReference type="ChEBI" id="CHEBI:15378"/>
        <dbReference type="ChEBI" id="CHEBI:57287"/>
        <dbReference type="ChEBI" id="CHEBI:57288"/>
        <dbReference type="ChEBI" id="CHEBI:58761"/>
        <dbReference type="ChEBI" id="CHEBI:58929"/>
        <dbReference type="EC" id="2.3.1.178"/>
    </reaction>
</comment>
<dbReference type="Gene3D" id="3.40.630.30">
    <property type="match status" value="1"/>
</dbReference>
<dbReference type="PROSITE" id="PS51186">
    <property type="entry name" value="GNAT"/>
    <property type="match status" value="1"/>
</dbReference>
<keyword evidence="7 9" id="KW-0012">Acyltransferase</keyword>
<dbReference type="InterPro" id="IPR016181">
    <property type="entry name" value="Acyl_CoA_acyltransferase"/>
</dbReference>
<evidence type="ECO:0000256" key="6">
    <source>
        <dbReference type="ARBA" id="ARBA00022679"/>
    </source>
</evidence>
<dbReference type="EC" id="2.3.1.178" evidence="4 9"/>
<gene>
    <name evidence="9 11" type="primary">ectA</name>
    <name evidence="11" type="ORF">J40TS1_27840</name>
</gene>
<evidence type="ECO:0000256" key="9">
    <source>
        <dbReference type="RuleBase" id="RU365045"/>
    </source>
</evidence>
<protein>
    <recommendedName>
        <fullName evidence="5 9">L-2,4-diaminobutyric acid acetyltransferase</fullName>
        <shortName evidence="9">DABA acetyltransferase</shortName>
        <ecNumber evidence="4 9">2.3.1.178</ecNumber>
    </recommendedName>
</protein>
<proteinExistence type="inferred from homology"/>
<evidence type="ECO:0000256" key="2">
    <source>
        <dbReference type="ARBA" id="ARBA00004978"/>
    </source>
</evidence>
<evidence type="ECO:0000256" key="5">
    <source>
        <dbReference type="ARBA" id="ARBA00017935"/>
    </source>
</evidence>
<evidence type="ECO:0000313" key="11">
    <source>
        <dbReference type="EMBL" id="GIP17142.1"/>
    </source>
</evidence>
<evidence type="ECO:0000256" key="8">
    <source>
        <dbReference type="ARBA" id="ARBA00048924"/>
    </source>
</evidence>
<organism evidence="11 12">
    <name type="scientific">Paenibacillus montaniterrae</name>
    <dbReference type="NCBI Taxonomy" id="429341"/>
    <lineage>
        <taxon>Bacteria</taxon>
        <taxon>Bacillati</taxon>
        <taxon>Bacillota</taxon>
        <taxon>Bacilli</taxon>
        <taxon>Bacillales</taxon>
        <taxon>Paenibacillaceae</taxon>
        <taxon>Paenibacillus</taxon>
    </lineage>
</organism>
<dbReference type="InterPro" id="IPR000182">
    <property type="entry name" value="GNAT_dom"/>
</dbReference>
<dbReference type="Proteomes" id="UP000683139">
    <property type="component" value="Unassembled WGS sequence"/>
</dbReference>
<comment type="pathway">
    <text evidence="2 9">Amine and polyamine biosynthesis; ectoine biosynthesis; L-ectoine from L-aspartate 4-semialdehyde: step 2/3.</text>
</comment>
<name>A0A919YPX5_9BACL</name>
<dbReference type="AlphaFoldDB" id="A0A919YPX5"/>
<dbReference type="InterPro" id="IPR012772">
    <property type="entry name" value="Ectoine_EctA"/>
</dbReference>
<comment type="function">
    <text evidence="1 9">Catalyzes the acetylation of L-2,4-diaminobutyrate (DABA) to gamma-N-acetyl-alpha,gamma-diaminobutyric acid (ADABA) with acetyl coenzyme A.</text>
</comment>
<keyword evidence="12" id="KW-1185">Reference proteome</keyword>
<dbReference type="EMBL" id="BOSE01000004">
    <property type="protein sequence ID" value="GIP17142.1"/>
    <property type="molecule type" value="Genomic_DNA"/>
</dbReference>